<sequence>MAKFKCIHTGCVYEWTEEETIATMRKHSEYKEVVETPVEEKAPPKKATKDEK</sequence>
<evidence type="ECO:0000313" key="2">
    <source>
        <dbReference type="EMBL" id="CAB5222940.1"/>
    </source>
</evidence>
<name>A0A6J7WYW6_9CAUD</name>
<evidence type="ECO:0000256" key="1">
    <source>
        <dbReference type="SAM" id="MobiDB-lite"/>
    </source>
</evidence>
<accession>A0A6J7WYW6</accession>
<dbReference type="EMBL" id="LR798312">
    <property type="protein sequence ID" value="CAB5222940.1"/>
    <property type="molecule type" value="Genomic_DNA"/>
</dbReference>
<gene>
    <name evidence="2" type="ORF">UFOVP371_43</name>
</gene>
<proteinExistence type="predicted"/>
<protein>
    <submittedName>
        <fullName evidence="2">Uncharacterized protein</fullName>
    </submittedName>
</protein>
<reference evidence="2" key="1">
    <citation type="submission" date="2020-05" db="EMBL/GenBank/DDBJ databases">
        <authorList>
            <person name="Chiriac C."/>
            <person name="Salcher M."/>
            <person name="Ghai R."/>
            <person name="Kavagutti S V."/>
        </authorList>
    </citation>
    <scope>NUCLEOTIDE SEQUENCE</scope>
</reference>
<feature type="region of interest" description="Disordered" evidence="1">
    <location>
        <begin position="29"/>
        <end position="52"/>
    </location>
</feature>
<organism evidence="2">
    <name type="scientific">uncultured Caudovirales phage</name>
    <dbReference type="NCBI Taxonomy" id="2100421"/>
    <lineage>
        <taxon>Viruses</taxon>
        <taxon>Duplodnaviria</taxon>
        <taxon>Heunggongvirae</taxon>
        <taxon>Uroviricota</taxon>
        <taxon>Caudoviricetes</taxon>
        <taxon>Peduoviridae</taxon>
        <taxon>Maltschvirus</taxon>
        <taxon>Maltschvirus maltsch</taxon>
    </lineage>
</organism>